<evidence type="ECO:0000256" key="5">
    <source>
        <dbReference type="ARBA" id="ARBA00022960"/>
    </source>
</evidence>
<feature type="transmembrane region" description="Helical" evidence="16">
    <location>
        <begin position="37"/>
        <end position="57"/>
    </location>
</feature>
<feature type="transmembrane region" description="Helical" evidence="16">
    <location>
        <begin position="325"/>
        <end position="347"/>
    </location>
</feature>
<feature type="transmembrane region" description="Helical" evidence="16">
    <location>
        <begin position="69"/>
        <end position="89"/>
    </location>
</feature>
<keyword evidence="7 16" id="KW-1133">Transmembrane helix</keyword>
<comment type="similarity">
    <text evidence="11">Belongs to the SEDS family. FtsW subfamily.</text>
</comment>
<dbReference type="HOGENOM" id="CLU_029243_1_2_7"/>
<keyword evidence="2" id="KW-0328">Glycosyltransferase</keyword>
<feature type="transmembrane region" description="Helical" evidence="16">
    <location>
        <begin position="190"/>
        <end position="209"/>
    </location>
</feature>
<dbReference type="STRING" id="709032.Sulku_2247"/>
<dbReference type="InterPro" id="IPR001182">
    <property type="entry name" value="FtsW/RodA"/>
</dbReference>
<keyword evidence="8 16" id="KW-0472">Membrane</keyword>
<evidence type="ECO:0000256" key="13">
    <source>
        <dbReference type="ARBA" id="ARBA00041418"/>
    </source>
</evidence>
<sequence length="429" mass="47732">MPDKKLFLLTTALITIGVICSYTLTAYTVVLFEYNSFHFVMRELIVAMISILIMWMLAQLDPDVWLHRLGLSLFFGGVVLMLVMPFLPASLVSEVGGAKRWIRLFGFSLAPVEFFKVGFVYFLAWSFSRKLGHHANMGIMEEFKRVAPYAAIFLLVMFLIAFLQNDLGQVIVLALTLAFMLFFAGSSFRFFMTLILGALASFIFLIVTSEHRINRILSWWASAQNTILAFFPESIARHLRIDNAEEAYQIGHSLNAIHNGGLFGTGLGGGTFKLGFLSEVHTDFVLAGIAEEFGFLGVFIVTVIFILLLQRLFKIANRSHNDTAYLFSLGVGLLITFAFIINAYGISGLTPIKGISVPFLSYGGSAMMASSVGIGMVLMVSKKIHHKIDPKKHVPKQGHYTAQGSVPYHESAEMTRSNHSHTSLEESQR</sequence>
<evidence type="ECO:0000256" key="3">
    <source>
        <dbReference type="ARBA" id="ARBA00022679"/>
    </source>
</evidence>
<evidence type="ECO:0000313" key="17">
    <source>
        <dbReference type="EMBL" id="ADR34907.1"/>
    </source>
</evidence>
<evidence type="ECO:0000256" key="10">
    <source>
        <dbReference type="ARBA" id="ARBA00033270"/>
    </source>
</evidence>
<keyword evidence="6" id="KW-0573">Peptidoglycan synthesis</keyword>
<dbReference type="PANTHER" id="PTHR30474:SF2">
    <property type="entry name" value="PEPTIDOGLYCAN GLYCOSYLTRANSFERASE FTSW-RELATED"/>
    <property type="match status" value="1"/>
</dbReference>
<dbReference type="RefSeq" id="WP_013461104.1">
    <property type="nucleotide sequence ID" value="NC_014762.1"/>
</dbReference>
<comment type="subcellular location">
    <subcellularLocation>
        <location evidence="1">Membrane</location>
        <topology evidence="1">Multi-pass membrane protein</topology>
    </subcellularLocation>
</comment>
<dbReference type="eggNOG" id="COG0772">
    <property type="taxonomic scope" value="Bacteria"/>
</dbReference>
<dbReference type="GO" id="GO:0032153">
    <property type="term" value="C:cell division site"/>
    <property type="evidence" value="ECO:0007669"/>
    <property type="project" value="TreeGrafter"/>
</dbReference>
<proteinExistence type="inferred from homology"/>
<dbReference type="GO" id="GO:0005886">
    <property type="term" value="C:plasma membrane"/>
    <property type="evidence" value="ECO:0007669"/>
    <property type="project" value="TreeGrafter"/>
</dbReference>
<keyword evidence="18" id="KW-1185">Reference proteome</keyword>
<evidence type="ECO:0000256" key="15">
    <source>
        <dbReference type="ARBA" id="ARBA00049902"/>
    </source>
</evidence>
<keyword evidence="4 16" id="KW-0812">Transmembrane</keyword>
<evidence type="ECO:0000256" key="11">
    <source>
        <dbReference type="ARBA" id="ARBA00038053"/>
    </source>
</evidence>
<evidence type="ECO:0000256" key="8">
    <source>
        <dbReference type="ARBA" id="ARBA00023136"/>
    </source>
</evidence>
<dbReference type="PANTHER" id="PTHR30474">
    <property type="entry name" value="CELL CYCLE PROTEIN"/>
    <property type="match status" value="1"/>
</dbReference>
<keyword evidence="3" id="KW-0808">Transferase</keyword>
<gene>
    <name evidence="17" type="ordered locus">Sulku_2247</name>
</gene>
<dbReference type="KEGG" id="sku:Sulku_2247"/>
<evidence type="ECO:0000256" key="12">
    <source>
        <dbReference type="ARBA" id="ARBA00041185"/>
    </source>
</evidence>
<evidence type="ECO:0000313" key="18">
    <source>
        <dbReference type="Proteomes" id="UP000008721"/>
    </source>
</evidence>
<organism evidence="17 18">
    <name type="scientific">Sulfuricurvum kujiense (strain ATCC BAA-921 / DSM 16994 / JCM 11577 / YK-1)</name>
    <dbReference type="NCBI Taxonomy" id="709032"/>
    <lineage>
        <taxon>Bacteria</taxon>
        <taxon>Pseudomonadati</taxon>
        <taxon>Campylobacterota</taxon>
        <taxon>Epsilonproteobacteria</taxon>
        <taxon>Campylobacterales</taxon>
        <taxon>Sulfurimonadaceae</taxon>
        <taxon>Sulfuricurvum</taxon>
    </lineage>
</organism>
<dbReference type="EMBL" id="CP002355">
    <property type="protein sequence ID" value="ADR34907.1"/>
    <property type="molecule type" value="Genomic_DNA"/>
</dbReference>
<dbReference type="Proteomes" id="UP000008721">
    <property type="component" value="Chromosome"/>
</dbReference>
<dbReference type="GO" id="GO:0009252">
    <property type="term" value="P:peptidoglycan biosynthetic process"/>
    <property type="evidence" value="ECO:0007669"/>
    <property type="project" value="UniProtKB-KW"/>
</dbReference>
<feature type="transmembrane region" description="Helical" evidence="16">
    <location>
        <begin position="293"/>
        <end position="313"/>
    </location>
</feature>
<feature type="transmembrane region" description="Helical" evidence="16">
    <location>
        <begin position="169"/>
        <end position="185"/>
    </location>
</feature>
<dbReference type="GO" id="GO:0051301">
    <property type="term" value="P:cell division"/>
    <property type="evidence" value="ECO:0007669"/>
    <property type="project" value="InterPro"/>
</dbReference>
<evidence type="ECO:0000256" key="16">
    <source>
        <dbReference type="SAM" id="Phobius"/>
    </source>
</evidence>
<dbReference type="GO" id="GO:0015648">
    <property type="term" value="F:lipid-linked peptidoglycan transporter activity"/>
    <property type="evidence" value="ECO:0007669"/>
    <property type="project" value="TreeGrafter"/>
</dbReference>
<feature type="transmembrane region" description="Helical" evidence="16">
    <location>
        <begin position="101"/>
        <end position="125"/>
    </location>
</feature>
<evidence type="ECO:0000256" key="7">
    <source>
        <dbReference type="ARBA" id="ARBA00022989"/>
    </source>
</evidence>
<evidence type="ECO:0000256" key="2">
    <source>
        <dbReference type="ARBA" id="ARBA00022676"/>
    </source>
</evidence>
<accession>E4TX41</accession>
<evidence type="ECO:0000256" key="4">
    <source>
        <dbReference type="ARBA" id="ARBA00022692"/>
    </source>
</evidence>
<evidence type="ECO:0000256" key="6">
    <source>
        <dbReference type="ARBA" id="ARBA00022984"/>
    </source>
</evidence>
<feature type="transmembrane region" description="Helical" evidence="16">
    <location>
        <begin position="359"/>
        <end position="381"/>
    </location>
</feature>
<comment type="catalytic activity">
    <reaction evidence="15">
        <text>[GlcNAc-(1-&gt;4)-Mur2Ac(oyl-L-Ala-gamma-D-Glu-L-Lys-D-Ala-D-Ala)](n)-di-trans,octa-cis-undecaprenyl diphosphate + beta-D-GlcNAc-(1-&gt;4)-Mur2Ac(oyl-L-Ala-gamma-D-Glu-L-Lys-D-Ala-D-Ala)-di-trans,octa-cis-undecaprenyl diphosphate = [GlcNAc-(1-&gt;4)-Mur2Ac(oyl-L-Ala-gamma-D-Glu-L-Lys-D-Ala-D-Ala)](n+1)-di-trans,octa-cis-undecaprenyl diphosphate + di-trans,octa-cis-undecaprenyl diphosphate + H(+)</text>
        <dbReference type="Rhea" id="RHEA:23708"/>
        <dbReference type="Rhea" id="RHEA-COMP:9602"/>
        <dbReference type="Rhea" id="RHEA-COMP:9603"/>
        <dbReference type="ChEBI" id="CHEBI:15378"/>
        <dbReference type="ChEBI" id="CHEBI:58405"/>
        <dbReference type="ChEBI" id="CHEBI:60033"/>
        <dbReference type="ChEBI" id="CHEBI:78435"/>
        <dbReference type="EC" id="2.4.99.28"/>
    </reaction>
</comment>
<evidence type="ECO:0000256" key="1">
    <source>
        <dbReference type="ARBA" id="ARBA00004141"/>
    </source>
</evidence>
<dbReference type="Pfam" id="PF01098">
    <property type="entry name" value="FTSW_RODA_SPOVE"/>
    <property type="match status" value="1"/>
</dbReference>
<name>E4TX41_SULKY</name>
<dbReference type="PROSITE" id="PS00428">
    <property type="entry name" value="FTSW_RODA_SPOVE"/>
    <property type="match status" value="1"/>
</dbReference>
<feature type="transmembrane region" description="Helical" evidence="16">
    <location>
        <begin position="146"/>
        <end position="163"/>
    </location>
</feature>
<keyword evidence="5" id="KW-0133">Cell shape</keyword>
<evidence type="ECO:0000256" key="9">
    <source>
        <dbReference type="ARBA" id="ARBA00032370"/>
    </source>
</evidence>
<dbReference type="GO" id="GO:0008955">
    <property type="term" value="F:peptidoglycan glycosyltransferase activity"/>
    <property type="evidence" value="ECO:0007669"/>
    <property type="project" value="UniProtKB-EC"/>
</dbReference>
<evidence type="ECO:0000256" key="14">
    <source>
        <dbReference type="ARBA" id="ARBA00044770"/>
    </source>
</evidence>
<dbReference type="EC" id="2.4.99.28" evidence="14"/>
<reference evidence="17 18" key="1">
    <citation type="journal article" date="2012" name="Stand. Genomic Sci.">
        <title>Complete genome sequence of the sulfur compounds oxidizing chemolithoautotroph Sulfuricurvum kujiense type strain (YK-1(T)).</title>
        <authorList>
            <person name="Han C."/>
            <person name="Kotsyurbenko O."/>
            <person name="Chertkov O."/>
            <person name="Held B."/>
            <person name="Lapidus A."/>
            <person name="Nolan M."/>
            <person name="Lucas S."/>
            <person name="Hammon N."/>
            <person name="Deshpande S."/>
            <person name="Cheng J.F."/>
            <person name="Tapia R."/>
            <person name="Goodwin L.A."/>
            <person name="Pitluck S."/>
            <person name="Liolios K."/>
            <person name="Pagani I."/>
            <person name="Ivanova N."/>
            <person name="Mavromatis K."/>
            <person name="Mikhailova N."/>
            <person name="Pati A."/>
            <person name="Chen A."/>
            <person name="Palaniappan K."/>
            <person name="Land M."/>
            <person name="Hauser L."/>
            <person name="Chang Y.J."/>
            <person name="Jeffries C.D."/>
            <person name="Brambilla E.M."/>
            <person name="Rohde M."/>
            <person name="Spring S."/>
            <person name="Sikorski J."/>
            <person name="Goker M."/>
            <person name="Woyke T."/>
            <person name="Bristow J."/>
            <person name="Eisen J.A."/>
            <person name="Markowitz V."/>
            <person name="Hugenholtz P."/>
            <person name="Kyrpides N.C."/>
            <person name="Klenk H.P."/>
            <person name="Detter J.C."/>
        </authorList>
    </citation>
    <scope>NUCLEOTIDE SEQUENCE [LARGE SCALE GENOMIC DNA]</scope>
    <source>
        <strain evidence="18">ATCC BAA-921 / DSM 16994 / JCM 11577 / YK-1</strain>
    </source>
</reference>
<dbReference type="AlphaFoldDB" id="E4TX41"/>
<dbReference type="InterPro" id="IPR018365">
    <property type="entry name" value="Cell_cycle_FtsW-rel_CS"/>
</dbReference>
<dbReference type="GO" id="GO:0008360">
    <property type="term" value="P:regulation of cell shape"/>
    <property type="evidence" value="ECO:0007669"/>
    <property type="project" value="UniProtKB-KW"/>
</dbReference>
<dbReference type="OrthoDB" id="9768187at2"/>
<protein>
    <recommendedName>
        <fullName evidence="12">Probable peptidoglycan glycosyltransferase FtsW</fullName>
        <ecNumber evidence="14">2.4.99.28</ecNumber>
    </recommendedName>
    <alternativeName>
        <fullName evidence="13">Cell division protein FtsW</fullName>
    </alternativeName>
    <alternativeName>
        <fullName evidence="10">Cell wall polymerase</fullName>
    </alternativeName>
    <alternativeName>
        <fullName evidence="9">Peptidoglycan polymerase</fullName>
    </alternativeName>
</protein>